<sequence length="272" mass="29329">MNSVSQQPVSSVDQASATDQATTAAAVAAAAAAAAATAVGNNSSVEEEVKDEAIHDDRFERRYICPVCHHSFTRKHNLKSHRLIHTDEKPFACTHCPRRFRRLHDMKRHEKLHSHEKPFVCSKCGKGFARGDALLRHQKSSSGCPANGARKKRKADGAAEDVGLKRDKAGQSESNNSRSVQQIAADAANYFEANPRVADPDAKNSNDSRGNAGLQVSATDPALFLETGTATLDNADSVAKAKMVETISLLQSKIKSLEKTVAVLQAERDVSS</sequence>
<feature type="domain" description="C2H2-type" evidence="10">
    <location>
        <begin position="63"/>
        <end position="90"/>
    </location>
</feature>
<dbReference type="Pfam" id="PF00096">
    <property type="entry name" value="zf-C2H2"/>
    <property type="match status" value="3"/>
</dbReference>
<evidence type="ECO:0000256" key="7">
    <source>
        <dbReference type="PROSITE-ProRule" id="PRU00042"/>
    </source>
</evidence>
<gene>
    <name evidence="11" type="ORF">BRENAR_LOCUS1245</name>
</gene>
<evidence type="ECO:0000256" key="8">
    <source>
        <dbReference type="SAM" id="Coils"/>
    </source>
</evidence>
<comment type="subcellular location">
    <subcellularLocation>
        <location evidence="1">Nucleus</location>
    </subcellularLocation>
</comment>
<keyword evidence="5" id="KW-0862">Zinc</keyword>
<evidence type="ECO:0000313" key="12">
    <source>
        <dbReference type="Proteomes" id="UP000290900"/>
    </source>
</evidence>
<dbReference type="GO" id="GO:0008270">
    <property type="term" value="F:zinc ion binding"/>
    <property type="evidence" value="ECO:0007669"/>
    <property type="project" value="UniProtKB-KW"/>
</dbReference>
<dbReference type="SMART" id="SM00355">
    <property type="entry name" value="ZnF_C2H2"/>
    <property type="match status" value="3"/>
</dbReference>
<dbReference type="EMBL" id="CAACVR010000004">
    <property type="protein sequence ID" value="VEU20510.1"/>
    <property type="molecule type" value="Genomic_DNA"/>
</dbReference>
<keyword evidence="6" id="KW-0539">Nucleus</keyword>
<keyword evidence="8" id="KW-0175">Coiled coil</keyword>
<dbReference type="FunFam" id="3.30.160.60:FF:000710">
    <property type="entry name" value="Zinc finger protein 768"/>
    <property type="match status" value="1"/>
</dbReference>
<dbReference type="SUPFAM" id="SSF57667">
    <property type="entry name" value="beta-beta-alpha zinc fingers"/>
    <property type="match status" value="2"/>
</dbReference>
<dbReference type="FunFam" id="3.30.160.60:FF:000100">
    <property type="entry name" value="Zinc finger 45-like"/>
    <property type="match status" value="1"/>
</dbReference>
<dbReference type="AlphaFoldDB" id="A0A448YHX1"/>
<dbReference type="PANTHER" id="PTHR24394">
    <property type="entry name" value="ZINC FINGER PROTEIN"/>
    <property type="match status" value="1"/>
</dbReference>
<evidence type="ECO:0000256" key="9">
    <source>
        <dbReference type="SAM" id="MobiDB-lite"/>
    </source>
</evidence>
<reference evidence="11 12" key="1">
    <citation type="submission" date="2018-12" db="EMBL/GenBank/DDBJ databases">
        <authorList>
            <person name="Tiukova I."/>
            <person name="Dainat J."/>
        </authorList>
    </citation>
    <scope>NUCLEOTIDE SEQUENCE [LARGE SCALE GENOMIC DNA]</scope>
</reference>
<keyword evidence="12" id="KW-1185">Reference proteome</keyword>
<evidence type="ECO:0000256" key="6">
    <source>
        <dbReference type="ARBA" id="ARBA00023242"/>
    </source>
</evidence>
<evidence type="ECO:0000256" key="2">
    <source>
        <dbReference type="ARBA" id="ARBA00022723"/>
    </source>
</evidence>
<evidence type="ECO:0000256" key="5">
    <source>
        <dbReference type="ARBA" id="ARBA00022833"/>
    </source>
</evidence>
<feature type="region of interest" description="Disordered" evidence="9">
    <location>
        <begin position="1"/>
        <end position="21"/>
    </location>
</feature>
<evidence type="ECO:0000256" key="3">
    <source>
        <dbReference type="ARBA" id="ARBA00022737"/>
    </source>
</evidence>
<dbReference type="GO" id="GO:0000981">
    <property type="term" value="F:DNA-binding transcription factor activity, RNA polymerase II-specific"/>
    <property type="evidence" value="ECO:0007669"/>
    <property type="project" value="TreeGrafter"/>
</dbReference>
<dbReference type="InterPro" id="IPR036236">
    <property type="entry name" value="Znf_C2H2_sf"/>
</dbReference>
<keyword evidence="3" id="KW-0677">Repeat</keyword>
<keyword evidence="2" id="KW-0479">Metal-binding</keyword>
<evidence type="ECO:0000313" key="11">
    <source>
        <dbReference type="EMBL" id="VEU20510.1"/>
    </source>
</evidence>
<feature type="domain" description="C2H2-type" evidence="10">
    <location>
        <begin position="91"/>
        <end position="118"/>
    </location>
</feature>
<evidence type="ECO:0000256" key="4">
    <source>
        <dbReference type="ARBA" id="ARBA00022771"/>
    </source>
</evidence>
<dbReference type="GO" id="GO:0005634">
    <property type="term" value="C:nucleus"/>
    <property type="evidence" value="ECO:0007669"/>
    <property type="project" value="UniProtKB-SubCell"/>
</dbReference>
<dbReference type="InterPro" id="IPR013087">
    <property type="entry name" value="Znf_C2H2_type"/>
</dbReference>
<name>A0A448YHX1_BRENA</name>
<dbReference type="OrthoDB" id="8117402at2759"/>
<feature type="region of interest" description="Disordered" evidence="9">
    <location>
        <begin position="138"/>
        <end position="180"/>
    </location>
</feature>
<dbReference type="PROSITE" id="PS50157">
    <property type="entry name" value="ZINC_FINGER_C2H2_2"/>
    <property type="match status" value="3"/>
</dbReference>
<accession>A0A448YHX1</accession>
<dbReference type="InParanoid" id="A0A448YHX1"/>
<dbReference type="FunFam" id="3.30.160.60:FF:000446">
    <property type="entry name" value="Zinc finger protein"/>
    <property type="match status" value="1"/>
</dbReference>
<feature type="coiled-coil region" evidence="8">
    <location>
        <begin position="240"/>
        <end position="267"/>
    </location>
</feature>
<dbReference type="PROSITE" id="PS00028">
    <property type="entry name" value="ZINC_FINGER_C2H2_1"/>
    <property type="match status" value="2"/>
</dbReference>
<dbReference type="Gene3D" id="3.30.160.60">
    <property type="entry name" value="Classic Zinc Finger"/>
    <property type="match status" value="3"/>
</dbReference>
<feature type="compositionally biased region" description="Polar residues" evidence="9">
    <location>
        <begin position="171"/>
        <end position="180"/>
    </location>
</feature>
<proteinExistence type="predicted"/>
<protein>
    <submittedName>
        <fullName evidence="11">DEKNAAC101273</fullName>
    </submittedName>
</protein>
<keyword evidence="4 7" id="KW-0863">Zinc-finger</keyword>
<dbReference type="PANTHER" id="PTHR24394:SF44">
    <property type="entry name" value="ZINC FINGER PROTEIN 271-LIKE"/>
    <property type="match status" value="1"/>
</dbReference>
<dbReference type="Proteomes" id="UP000290900">
    <property type="component" value="Unassembled WGS sequence"/>
</dbReference>
<dbReference type="STRING" id="13370.A0A448YHX1"/>
<organism evidence="11 12">
    <name type="scientific">Brettanomyces naardenensis</name>
    <name type="common">Yeast</name>
    <dbReference type="NCBI Taxonomy" id="13370"/>
    <lineage>
        <taxon>Eukaryota</taxon>
        <taxon>Fungi</taxon>
        <taxon>Dikarya</taxon>
        <taxon>Ascomycota</taxon>
        <taxon>Saccharomycotina</taxon>
        <taxon>Pichiomycetes</taxon>
        <taxon>Pichiales</taxon>
        <taxon>Pichiaceae</taxon>
        <taxon>Brettanomyces</taxon>
    </lineage>
</organism>
<evidence type="ECO:0000259" key="10">
    <source>
        <dbReference type="PROSITE" id="PS50157"/>
    </source>
</evidence>
<evidence type="ECO:0000256" key="1">
    <source>
        <dbReference type="ARBA" id="ARBA00004123"/>
    </source>
</evidence>
<feature type="domain" description="C2H2-type" evidence="10">
    <location>
        <begin position="119"/>
        <end position="146"/>
    </location>
</feature>